<dbReference type="PROSITE" id="PS51635">
    <property type="entry name" value="PNPLA"/>
    <property type="match status" value="1"/>
</dbReference>
<evidence type="ECO:0000256" key="4">
    <source>
        <dbReference type="PROSITE-ProRule" id="PRU01161"/>
    </source>
</evidence>
<evidence type="ECO:0000313" key="6">
    <source>
        <dbReference type="EMBL" id="RST87032.1"/>
    </source>
</evidence>
<dbReference type="PANTHER" id="PTHR14226:SF29">
    <property type="entry name" value="NEUROPATHY TARGET ESTERASE SWS"/>
    <property type="match status" value="1"/>
</dbReference>
<keyword evidence="1 4" id="KW-0378">Hydrolase</keyword>
<dbReference type="Proteomes" id="UP000278398">
    <property type="component" value="Unassembled WGS sequence"/>
</dbReference>
<protein>
    <submittedName>
        <fullName evidence="6">Patatin-like phospholipase family protein</fullName>
    </submittedName>
</protein>
<comment type="caution">
    <text evidence="6">The sequence shown here is derived from an EMBL/GenBank/DDBJ whole genome shotgun (WGS) entry which is preliminary data.</text>
</comment>
<evidence type="ECO:0000256" key="2">
    <source>
        <dbReference type="ARBA" id="ARBA00022963"/>
    </source>
</evidence>
<feature type="domain" description="PNPLA" evidence="5">
    <location>
        <begin position="10"/>
        <end position="184"/>
    </location>
</feature>
<keyword evidence="2 4" id="KW-0442">Lipid degradation</keyword>
<dbReference type="PANTHER" id="PTHR14226">
    <property type="entry name" value="NEUROPATHY TARGET ESTERASE/SWISS CHEESE D.MELANOGASTER"/>
    <property type="match status" value="1"/>
</dbReference>
<dbReference type="GO" id="GO:0016787">
    <property type="term" value="F:hydrolase activity"/>
    <property type="evidence" value="ECO:0007669"/>
    <property type="project" value="UniProtKB-UniRule"/>
</dbReference>
<dbReference type="InterPro" id="IPR002641">
    <property type="entry name" value="PNPLA_dom"/>
</dbReference>
<sequence>MASAGPTVAIAFGGGGARGLAHIHAIEALDELGIRPAAIAGSSIGAIIGAGMAAGMSGRDIHRYAHSILSRRAEVAARMWRARPGTFSEFMDGGFRLTQFNIERILGAFLPAAIPQTFEELEIPLFVTAVDFYRHEQVIFSEGGLSSAIAASAAIPAVFRPVRREGRILIDGGICNPVPFDLIEGKADITIAIDVVGMPTPNNHRILNSLELVFGSTQLMMQSIIQMKLKTCRPTIFLRPPVSRFRVLDFLRMEAIMAQTAPLKDELKRAIEAAFLAHDALEHA</sequence>
<feature type="active site" description="Nucleophile" evidence="4">
    <location>
        <position position="43"/>
    </location>
</feature>
<feature type="short sequence motif" description="DGA/G" evidence="4">
    <location>
        <begin position="171"/>
        <end position="173"/>
    </location>
</feature>
<feature type="active site" description="Proton acceptor" evidence="4">
    <location>
        <position position="171"/>
    </location>
</feature>
<dbReference type="InterPro" id="IPR050301">
    <property type="entry name" value="NTE"/>
</dbReference>
<dbReference type="OrthoDB" id="5290098at2"/>
<dbReference type="Gene3D" id="3.40.1090.10">
    <property type="entry name" value="Cytosolic phospholipase A2 catalytic domain"/>
    <property type="match status" value="2"/>
</dbReference>
<name>A0A3R9ZT16_9HYPH</name>
<organism evidence="6 7">
    <name type="scientific">Aquibium carbonis</name>
    <dbReference type="NCBI Taxonomy" id="2495581"/>
    <lineage>
        <taxon>Bacteria</taxon>
        <taxon>Pseudomonadati</taxon>
        <taxon>Pseudomonadota</taxon>
        <taxon>Alphaproteobacteria</taxon>
        <taxon>Hyphomicrobiales</taxon>
        <taxon>Phyllobacteriaceae</taxon>
        <taxon>Aquibium</taxon>
    </lineage>
</organism>
<evidence type="ECO:0000313" key="7">
    <source>
        <dbReference type="Proteomes" id="UP000278398"/>
    </source>
</evidence>
<dbReference type="SUPFAM" id="SSF52151">
    <property type="entry name" value="FabD/lysophospholipase-like"/>
    <property type="match status" value="1"/>
</dbReference>
<feature type="short sequence motif" description="GXSXG" evidence="4">
    <location>
        <begin position="41"/>
        <end position="45"/>
    </location>
</feature>
<accession>A0A3R9ZT16</accession>
<proteinExistence type="predicted"/>
<gene>
    <name evidence="6" type="ORF">EJC49_07700</name>
</gene>
<feature type="short sequence motif" description="GXGXXG" evidence="4">
    <location>
        <begin position="14"/>
        <end position="19"/>
    </location>
</feature>
<evidence type="ECO:0000259" key="5">
    <source>
        <dbReference type="PROSITE" id="PS51635"/>
    </source>
</evidence>
<dbReference type="Pfam" id="PF01734">
    <property type="entry name" value="Patatin"/>
    <property type="match status" value="1"/>
</dbReference>
<dbReference type="GO" id="GO:0016042">
    <property type="term" value="P:lipid catabolic process"/>
    <property type="evidence" value="ECO:0007669"/>
    <property type="project" value="UniProtKB-UniRule"/>
</dbReference>
<dbReference type="AlphaFoldDB" id="A0A3R9ZT16"/>
<evidence type="ECO:0000256" key="3">
    <source>
        <dbReference type="ARBA" id="ARBA00023098"/>
    </source>
</evidence>
<keyword evidence="7" id="KW-1185">Reference proteome</keyword>
<keyword evidence="3 4" id="KW-0443">Lipid metabolism</keyword>
<dbReference type="InterPro" id="IPR016035">
    <property type="entry name" value="Acyl_Trfase/lysoPLipase"/>
</dbReference>
<reference evidence="6 7" key="1">
    <citation type="submission" date="2018-12" db="EMBL/GenBank/DDBJ databases">
        <title>Mesorhizobium carbonis sp. nov., isolated from coal mine water.</title>
        <authorList>
            <person name="Xin W."/>
            <person name="Xu Z."/>
            <person name="Xiang F."/>
            <person name="Zhang J."/>
            <person name="Xi L."/>
            <person name="Liu J."/>
        </authorList>
    </citation>
    <scope>NUCLEOTIDE SEQUENCE [LARGE SCALE GENOMIC DNA]</scope>
    <source>
        <strain evidence="6 7">B2.3</strain>
    </source>
</reference>
<evidence type="ECO:0000256" key="1">
    <source>
        <dbReference type="ARBA" id="ARBA00022801"/>
    </source>
</evidence>
<dbReference type="EMBL" id="RWKW01000027">
    <property type="protein sequence ID" value="RST87032.1"/>
    <property type="molecule type" value="Genomic_DNA"/>
</dbReference>